<dbReference type="AlphaFoldDB" id="A0A841AF15"/>
<evidence type="ECO:0008006" key="4">
    <source>
        <dbReference type="Google" id="ProtNLM"/>
    </source>
</evidence>
<comment type="caution">
    <text evidence="2">The sequence shown here is derived from an EMBL/GenBank/DDBJ whole genome shotgun (WGS) entry which is preliminary data.</text>
</comment>
<feature type="transmembrane region" description="Helical" evidence="1">
    <location>
        <begin position="42"/>
        <end position="61"/>
    </location>
</feature>
<sequence>MRPEAPFYVGRTRPSAIGWTRIGITLIGGALMAVLIAQRLDLLPALIILALFAALALWTWMGQWTRFIVDEHGVTVSLGGFWPQRPWPLADFRLVQLRRFDASHAGATLGGYGWRRARIRPAQPHEITPVGGGKVFTLDDIKSPYRVLATGPGTMVEIIGREGTHYLLDAEDPQATAAAVDQAIRARR</sequence>
<keyword evidence="3" id="KW-1185">Reference proteome</keyword>
<keyword evidence="1" id="KW-1133">Transmembrane helix</keyword>
<dbReference type="RefSeq" id="WP_184325265.1">
    <property type="nucleotide sequence ID" value="NZ_JACHLZ010000001.1"/>
</dbReference>
<organism evidence="2 3">
    <name type="scientific">Brachybacterium aquaticum</name>
    <dbReference type="NCBI Taxonomy" id="1432564"/>
    <lineage>
        <taxon>Bacteria</taxon>
        <taxon>Bacillati</taxon>
        <taxon>Actinomycetota</taxon>
        <taxon>Actinomycetes</taxon>
        <taxon>Micrococcales</taxon>
        <taxon>Dermabacteraceae</taxon>
        <taxon>Brachybacterium</taxon>
    </lineage>
</organism>
<protein>
    <recommendedName>
        <fullName evidence="4">Bacterial Pleckstrin homology domain-containing protein</fullName>
    </recommendedName>
</protein>
<keyword evidence="1" id="KW-0472">Membrane</keyword>
<name>A0A841AF15_9MICO</name>
<accession>A0A841AF15</accession>
<evidence type="ECO:0000256" key="1">
    <source>
        <dbReference type="SAM" id="Phobius"/>
    </source>
</evidence>
<evidence type="ECO:0000313" key="3">
    <source>
        <dbReference type="Proteomes" id="UP000588158"/>
    </source>
</evidence>
<reference evidence="2 3" key="1">
    <citation type="submission" date="2020-08" db="EMBL/GenBank/DDBJ databases">
        <title>Sequencing the genomes of 1000 actinobacteria strains.</title>
        <authorList>
            <person name="Klenk H.-P."/>
        </authorList>
    </citation>
    <scope>NUCLEOTIDE SEQUENCE [LARGE SCALE GENOMIC DNA]</scope>
    <source>
        <strain evidence="2 3">DSM 28796</strain>
    </source>
</reference>
<keyword evidence="1" id="KW-0812">Transmembrane</keyword>
<proteinExistence type="predicted"/>
<feature type="transmembrane region" description="Helical" evidence="1">
    <location>
        <begin position="16"/>
        <end position="35"/>
    </location>
</feature>
<evidence type="ECO:0000313" key="2">
    <source>
        <dbReference type="EMBL" id="MBB5831860.1"/>
    </source>
</evidence>
<gene>
    <name evidence="2" type="ORF">HNR70_001673</name>
</gene>
<dbReference type="Proteomes" id="UP000588158">
    <property type="component" value="Unassembled WGS sequence"/>
</dbReference>
<dbReference type="EMBL" id="JACHLZ010000001">
    <property type="protein sequence ID" value="MBB5831860.1"/>
    <property type="molecule type" value="Genomic_DNA"/>
</dbReference>